<proteinExistence type="predicted"/>
<name>A0A8S9KA77_BRACR</name>
<dbReference type="Proteomes" id="UP000712281">
    <property type="component" value="Unassembled WGS sequence"/>
</dbReference>
<evidence type="ECO:0000313" key="2">
    <source>
        <dbReference type="EMBL" id="KAF2617376.1"/>
    </source>
</evidence>
<reference evidence="1" key="1">
    <citation type="submission" date="2019-12" db="EMBL/GenBank/DDBJ databases">
        <title>Genome sequencing and annotation of Brassica cretica.</title>
        <authorList>
            <person name="Studholme D.J."/>
            <person name="Sarris P.F."/>
        </authorList>
    </citation>
    <scope>NUCLEOTIDE SEQUENCE</scope>
    <source>
        <strain evidence="2">PFS-001/15</strain>
        <strain evidence="1">PFS-102/07</strain>
        <tissue evidence="1">Leaf</tissue>
    </source>
</reference>
<dbReference type="AlphaFoldDB" id="A0A8S9KA77"/>
<dbReference type="EMBL" id="QGKY02000190">
    <property type="protein sequence ID" value="KAF2590982.1"/>
    <property type="molecule type" value="Genomic_DNA"/>
</dbReference>
<protein>
    <submittedName>
        <fullName evidence="1">Uncharacterized protein</fullName>
    </submittedName>
</protein>
<sequence length="129" mass="14230">MWFRGLSQTVAELPTGVTCLQDDQHHTGRRNSIDSGTPQKLRIAASPFIQLLLGQSSPRLARNEAGCYIPGVRSFMLPIDAQYALASTGSTECSANSTFDTTLSCCELEPWETERSQQICWKSFSLISL</sequence>
<gene>
    <name evidence="2" type="ORF">F2Q68_00039466</name>
    <name evidence="1" type="ORF">F2Q70_00038793</name>
</gene>
<organism evidence="1">
    <name type="scientific">Brassica cretica</name>
    <name type="common">Mustard</name>
    <dbReference type="NCBI Taxonomy" id="69181"/>
    <lineage>
        <taxon>Eukaryota</taxon>
        <taxon>Viridiplantae</taxon>
        <taxon>Streptophyta</taxon>
        <taxon>Embryophyta</taxon>
        <taxon>Tracheophyta</taxon>
        <taxon>Spermatophyta</taxon>
        <taxon>Magnoliopsida</taxon>
        <taxon>eudicotyledons</taxon>
        <taxon>Gunneridae</taxon>
        <taxon>Pentapetalae</taxon>
        <taxon>rosids</taxon>
        <taxon>malvids</taxon>
        <taxon>Brassicales</taxon>
        <taxon>Brassicaceae</taxon>
        <taxon>Brassiceae</taxon>
        <taxon>Brassica</taxon>
    </lineage>
</organism>
<accession>A0A8S9KA77</accession>
<dbReference type="EMBL" id="QGKW02000007">
    <property type="protein sequence ID" value="KAF2617376.1"/>
    <property type="molecule type" value="Genomic_DNA"/>
</dbReference>
<evidence type="ECO:0000313" key="1">
    <source>
        <dbReference type="EMBL" id="KAF2590982.1"/>
    </source>
</evidence>
<comment type="caution">
    <text evidence="1">The sequence shown here is derived from an EMBL/GenBank/DDBJ whole genome shotgun (WGS) entry which is preliminary data.</text>
</comment>